<keyword evidence="5" id="KW-1185">Reference proteome</keyword>
<proteinExistence type="predicted"/>
<dbReference type="PANTHER" id="PTHR36766">
    <property type="entry name" value="PLANT BROAD-SPECTRUM MILDEW RESISTANCE PROTEIN RPW8"/>
    <property type="match status" value="1"/>
</dbReference>
<dbReference type="Proteomes" id="UP000541444">
    <property type="component" value="Unassembled WGS sequence"/>
</dbReference>
<dbReference type="PRINTS" id="PR00364">
    <property type="entry name" value="DISEASERSIST"/>
</dbReference>
<evidence type="ECO:0000256" key="1">
    <source>
        <dbReference type="ARBA" id="ARBA00022821"/>
    </source>
</evidence>
<evidence type="ECO:0000313" key="5">
    <source>
        <dbReference type="Proteomes" id="UP000541444"/>
    </source>
</evidence>
<dbReference type="PANTHER" id="PTHR36766:SF40">
    <property type="entry name" value="DISEASE RESISTANCE PROTEIN RGA3"/>
    <property type="match status" value="1"/>
</dbReference>
<feature type="domain" description="NB-ARC" evidence="2">
    <location>
        <begin position="13"/>
        <end position="166"/>
    </location>
</feature>
<keyword evidence="1" id="KW-0611">Plant defense</keyword>
<dbReference type="Pfam" id="PF23559">
    <property type="entry name" value="WHD_DRP"/>
    <property type="match status" value="1"/>
</dbReference>
<dbReference type="GO" id="GO:0006952">
    <property type="term" value="P:defense response"/>
    <property type="evidence" value="ECO:0007669"/>
    <property type="project" value="UniProtKB-KW"/>
</dbReference>
<comment type="caution">
    <text evidence="4">The sequence shown here is derived from an EMBL/GenBank/DDBJ whole genome shotgun (WGS) entry which is preliminary data.</text>
</comment>
<protein>
    <submittedName>
        <fullName evidence="4">Uncharacterized protein</fullName>
    </submittedName>
</protein>
<dbReference type="OrthoDB" id="1733607at2759"/>
<dbReference type="InterPro" id="IPR058922">
    <property type="entry name" value="WHD_DRP"/>
</dbReference>
<organism evidence="4 5">
    <name type="scientific">Kingdonia uniflora</name>
    <dbReference type="NCBI Taxonomy" id="39325"/>
    <lineage>
        <taxon>Eukaryota</taxon>
        <taxon>Viridiplantae</taxon>
        <taxon>Streptophyta</taxon>
        <taxon>Embryophyta</taxon>
        <taxon>Tracheophyta</taxon>
        <taxon>Spermatophyta</taxon>
        <taxon>Magnoliopsida</taxon>
        <taxon>Ranunculales</taxon>
        <taxon>Circaeasteraceae</taxon>
        <taxon>Kingdonia</taxon>
    </lineage>
</organism>
<dbReference type="InterPro" id="IPR002182">
    <property type="entry name" value="NB-ARC"/>
</dbReference>
<reference evidence="4 5" key="1">
    <citation type="journal article" date="2020" name="IScience">
        <title>Genome Sequencing of the Endangered Kingdonia uniflora (Circaeasteraceae, Ranunculales) Reveals Potential Mechanisms of Evolutionary Specialization.</title>
        <authorList>
            <person name="Sun Y."/>
            <person name="Deng T."/>
            <person name="Zhang A."/>
            <person name="Moore M.J."/>
            <person name="Landis J.B."/>
            <person name="Lin N."/>
            <person name="Zhang H."/>
            <person name="Zhang X."/>
            <person name="Huang J."/>
            <person name="Zhang X."/>
            <person name="Sun H."/>
            <person name="Wang H."/>
        </authorList>
    </citation>
    <scope>NUCLEOTIDE SEQUENCE [LARGE SCALE GENOMIC DNA]</scope>
    <source>
        <strain evidence="4">TB1705</strain>
        <tissue evidence="4">Leaf</tissue>
    </source>
</reference>
<dbReference type="SUPFAM" id="SSF52540">
    <property type="entry name" value="P-loop containing nucleoside triphosphate hydrolases"/>
    <property type="match status" value="1"/>
</dbReference>
<dbReference type="Gene3D" id="1.10.10.10">
    <property type="entry name" value="Winged helix-like DNA-binding domain superfamily/Winged helix DNA-binding domain"/>
    <property type="match status" value="1"/>
</dbReference>
<dbReference type="EMBL" id="JACGCM010000882">
    <property type="protein sequence ID" value="KAF6164892.1"/>
    <property type="molecule type" value="Genomic_DNA"/>
</dbReference>
<accession>A0A7J7ND39</accession>
<evidence type="ECO:0000259" key="3">
    <source>
        <dbReference type="Pfam" id="PF23559"/>
    </source>
</evidence>
<evidence type="ECO:0000313" key="4">
    <source>
        <dbReference type="EMBL" id="KAF6164892.1"/>
    </source>
</evidence>
<name>A0A7J7ND39_9MAGN</name>
<evidence type="ECO:0000259" key="2">
    <source>
        <dbReference type="Pfam" id="PF00931"/>
    </source>
</evidence>
<dbReference type="InterPro" id="IPR027417">
    <property type="entry name" value="P-loop_NTPase"/>
</dbReference>
<feature type="domain" description="Disease resistance protein winged helix" evidence="3">
    <location>
        <begin position="179"/>
        <end position="245"/>
    </location>
</feature>
<dbReference type="AlphaFoldDB" id="A0A7J7ND39"/>
<gene>
    <name evidence="4" type="ORF">GIB67_017095</name>
</gene>
<dbReference type="Pfam" id="PF00931">
    <property type="entry name" value="NB-ARC"/>
    <property type="match status" value="1"/>
</dbReference>
<dbReference type="InterPro" id="IPR036388">
    <property type="entry name" value="WH-like_DNA-bd_sf"/>
</dbReference>
<dbReference type="FunFam" id="3.40.50.300:FF:001091">
    <property type="entry name" value="Probable disease resistance protein At1g61300"/>
    <property type="match status" value="1"/>
</dbReference>
<dbReference type="Gene3D" id="3.40.50.300">
    <property type="entry name" value="P-loop containing nucleotide triphosphate hydrolases"/>
    <property type="match status" value="1"/>
</dbReference>
<sequence length="301" mass="34399">MLVSEGSHHNISVPVVSIVGMGGLGKTTLAQLVFNADKVISHFERTVWVCVSDPFDVIKLVKIIAKKFGENVSDDIGWEDLLHLLCKFIKGKQFLLVLDDVWTEDHENWNPLMAALNGGARGCRIVVTTRSERVALMMGSTHIHNLGLLSENDSWSLFRDIAFAGREKEKRDKLEKIGMVIQRDMLIKLWMSQGYITSKGRRELESIGAEYFDTLAMRSFFQDFEKDSDGIIFRCKMHDLLHDLAQILTQNECIFIFMENNEFMGSKVRHLTAWEFRDANSICSANNIRTLRTRDVSIFGY</sequence>
<dbReference type="GO" id="GO:0043531">
    <property type="term" value="F:ADP binding"/>
    <property type="evidence" value="ECO:0007669"/>
    <property type="project" value="InterPro"/>
</dbReference>